<protein>
    <recommendedName>
        <fullName evidence="7">Nuclear receptor-binding factor 2</fullName>
    </recommendedName>
</protein>
<dbReference type="InterPro" id="IPR039679">
    <property type="entry name" value="NRBF2"/>
</dbReference>
<dbReference type="OrthoDB" id="3694230at2759"/>
<feature type="compositionally biased region" description="Polar residues" evidence="2">
    <location>
        <begin position="289"/>
        <end position="320"/>
    </location>
</feature>
<feature type="region of interest" description="Disordered" evidence="2">
    <location>
        <begin position="138"/>
        <end position="179"/>
    </location>
</feature>
<evidence type="ECO:0008006" key="7">
    <source>
        <dbReference type="Google" id="ProtNLM"/>
    </source>
</evidence>
<evidence type="ECO:0000256" key="2">
    <source>
        <dbReference type="SAM" id="MobiDB-lite"/>
    </source>
</evidence>
<dbReference type="InterPro" id="IPR033393">
    <property type="entry name" value="NRBF2_MIT"/>
</dbReference>
<dbReference type="EMBL" id="JAFBMS010000032">
    <property type="protein sequence ID" value="KAG9341816.1"/>
    <property type="molecule type" value="Genomic_DNA"/>
</dbReference>
<feature type="coiled-coil region" evidence="1">
    <location>
        <begin position="182"/>
        <end position="223"/>
    </location>
</feature>
<accession>A0A8T2NQD5</accession>
<organism evidence="5 6">
    <name type="scientific">Albula glossodonta</name>
    <name type="common">roundjaw bonefish</name>
    <dbReference type="NCBI Taxonomy" id="121402"/>
    <lineage>
        <taxon>Eukaryota</taxon>
        <taxon>Metazoa</taxon>
        <taxon>Chordata</taxon>
        <taxon>Craniata</taxon>
        <taxon>Vertebrata</taxon>
        <taxon>Euteleostomi</taxon>
        <taxon>Actinopterygii</taxon>
        <taxon>Neopterygii</taxon>
        <taxon>Teleostei</taxon>
        <taxon>Albuliformes</taxon>
        <taxon>Albulidae</taxon>
        <taxon>Albula</taxon>
    </lineage>
</organism>
<keyword evidence="6" id="KW-1185">Reference proteome</keyword>
<sequence>MAVCRQGLMGRACSVLCEEASALLLASHCPRYTSALVHVRELQQTQGRATSELSFAEEYFSQQAHQWSRKADRLLAAGKYNEAVSCHGEAADLLQEAMKLTQCDQARLSMELQKDNHVKQQWLIKERQKWVCRHERKPCTPRTTTAPEQDPQRRGSDATLNPLTKLPCPGGSKAPKDMKTRLEEQETTITDLRRLVDFLLTENERLAVENHSLEAENALLRNEPCINTLCMERAAELWNLTLPLPTRERKAFHLLPHLGTPTRKLSLGGTPTRKLSLGGTPTRKLSLGGTPTQKLSLEGTPSQKLALNGSPTQKPTMEGTSTRRRSLEGILTHKPTLEDIPAQKQNLKGISTRRLSLDNISTQRLPLKGPRSRKLSLQVTPTQKFSLEGRPALDVSLEPLPALELPEDIHHNLLELVSKDQL</sequence>
<dbReference type="SUPFAM" id="SSF140361">
    <property type="entry name" value="MIT domain-like"/>
    <property type="match status" value="1"/>
</dbReference>
<name>A0A8T2NQD5_9TELE</name>
<dbReference type="GO" id="GO:0006914">
    <property type="term" value="P:autophagy"/>
    <property type="evidence" value="ECO:0007669"/>
    <property type="project" value="InterPro"/>
</dbReference>
<reference evidence="5" key="1">
    <citation type="thesis" date="2021" institute="BYU ScholarsArchive" country="Provo, UT, USA">
        <title>Applications of and Algorithms for Genome Assembly and Genomic Analyses with an Emphasis on Marine Teleosts.</title>
        <authorList>
            <person name="Pickett B.D."/>
        </authorList>
    </citation>
    <scope>NUCLEOTIDE SEQUENCE</scope>
    <source>
        <strain evidence="5">HI-2016</strain>
    </source>
</reference>
<dbReference type="Proteomes" id="UP000824540">
    <property type="component" value="Unassembled WGS sequence"/>
</dbReference>
<gene>
    <name evidence="5" type="ORF">JZ751_018538</name>
</gene>
<evidence type="ECO:0000259" key="4">
    <source>
        <dbReference type="Pfam" id="PF17169"/>
    </source>
</evidence>
<dbReference type="PANTHER" id="PTHR14964:SF2">
    <property type="entry name" value="NUCLEAR RECEPTOR-BINDING FACTOR 2"/>
    <property type="match status" value="1"/>
</dbReference>
<evidence type="ECO:0000259" key="3">
    <source>
        <dbReference type="Pfam" id="PF08961"/>
    </source>
</evidence>
<feature type="region of interest" description="Disordered" evidence="2">
    <location>
        <begin position="263"/>
        <end position="323"/>
    </location>
</feature>
<evidence type="ECO:0000313" key="5">
    <source>
        <dbReference type="EMBL" id="KAG9341816.1"/>
    </source>
</evidence>
<dbReference type="Pfam" id="PF17169">
    <property type="entry name" value="NRBF2_MIT"/>
    <property type="match status" value="1"/>
</dbReference>
<feature type="domain" description="Nuclear receptor-binding factor 2 MIT" evidence="4">
    <location>
        <begin position="63"/>
        <end position="137"/>
    </location>
</feature>
<dbReference type="Pfam" id="PF08961">
    <property type="entry name" value="NRBF2"/>
    <property type="match status" value="1"/>
</dbReference>
<comment type="caution">
    <text evidence="5">The sequence shown here is derived from an EMBL/GenBank/DDBJ whole genome shotgun (WGS) entry which is preliminary data.</text>
</comment>
<feature type="domain" description="Nuclear receptor-binding factor 2 C-terminal" evidence="3">
    <location>
        <begin position="171"/>
        <end position="241"/>
    </location>
</feature>
<dbReference type="InterPro" id="IPR015056">
    <property type="entry name" value="NRBF2_C"/>
</dbReference>
<dbReference type="PANTHER" id="PTHR14964">
    <property type="entry name" value="NUCLEAR RECEPTOR BINDING FACTOR 2"/>
    <property type="match status" value="1"/>
</dbReference>
<dbReference type="AlphaFoldDB" id="A0A8T2NQD5"/>
<keyword evidence="1" id="KW-0175">Coiled coil</keyword>
<dbReference type="Gene3D" id="1.20.58.80">
    <property type="entry name" value="Phosphotransferase system, lactose/cellobiose-type IIA subunit"/>
    <property type="match status" value="1"/>
</dbReference>
<evidence type="ECO:0000256" key="1">
    <source>
        <dbReference type="SAM" id="Coils"/>
    </source>
</evidence>
<evidence type="ECO:0000313" key="6">
    <source>
        <dbReference type="Proteomes" id="UP000824540"/>
    </source>
</evidence>
<proteinExistence type="predicted"/>